<dbReference type="RefSeq" id="WP_111660783.1">
    <property type="nucleotide sequence ID" value="NZ_QLLO01000010.1"/>
</dbReference>
<dbReference type="OrthoDB" id="847268at2"/>
<evidence type="ECO:0000313" key="4">
    <source>
        <dbReference type="Proteomes" id="UP000248703"/>
    </source>
</evidence>
<evidence type="ECO:0000313" key="3">
    <source>
        <dbReference type="EMBL" id="RAJ12020.1"/>
    </source>
</evidence>
<protein>
    <recommendedName>
        <fullName evidence="2">CAAX prenyl protease 2/Lysostaphin resistance protein A-like domain-containing protein</fullName>
    </recommendedName>
</protein>
<organism evidence="3 4">
    <name type="scientific">Olleya aquimaris</name>
    <dbReference type="NCBI Taxonomy" id="639310"/>
    <lineage>
        <taxon>Bacteria</taxon>
        <taxon>Pseudomonadati</taxon>
        <taxon>Bacteroidota</taxon>
        <taxon>Flavobacteriia</taxon>
        <taxon>Flavobacteriales</taxon>
        <taxon>Flavobacteriaceae</taxon>
    </lineage>
</organism>
<comment type="caution">
    <text evidence="3">The sequence shown here is derived from an EMBL/GenBank/DDBJ whole genome shotgun (WGS) entry which is preliminary data.</text>
</comment>
<gene>
    <name evidence="3" type="ORF">LY08_02520</name>
</gene>
<feature type="transmembrane region" description="Helical" evidence="1">
    <location>
        <begin position="76"/>
        <end position="93"/>
    </location>
</feature>
<sequence length="185" mass="20865">MKALFYSILNYVKNPRLKQLTHITIQQKLSIVFTCVPICIGLGLGFGLVIVVLEALGVYDSDTHAINKLLEEESPAYILFTAVILAPVIEEFIFRGPLTLFNKKYFKIVFYAFAILFGYVHIINFEITTQVILLSPLFVAPQIIIGLVFGYIRVRLGLAYAMLLHACYNGVLMIPSLLFMEQALK</sequence>
<name>A0A327R5B4_9FLAO</name>
<feature type="transmembrane region" description="Helical" evidence="1">
    <location>
        <begin position="131"/>
        <end position="152"/>
    </location>
</feature>
<evidence type="ECO:0000259" key="2">
    <source>
        <dbReference type="Pfam" id="PF02517"/>
    </source>
</evidence>
<feature type="transmembrane region" description="Helical" evidence="1">
    <location>
        <begin position="159"/>
        <end position="180"/>
    </location>
</feature>
<proteinExistence type="predicted"/>
<evidence type="ECO:0000256" key="1">
    <source>
        <dbReference type="SAM" id="Phobius"/>
    </source>
</evidence>
<feature type="domain" description="CAAX prenyl protease 2/Lysostaphin resistance protein A-like" evidence="2">
    <location>
        <begin position="75"/>
        <end position="170"/>
    </location>
</feature>
<dbReference type="EMBL" id="QLLO01000010">
    <property type="protein sequence ID" value="RAJ12020.1"/>
    <property type="molecule type" value="Genomic_DNA"/>
</dbReference>
<dbReference type="Proteomes" id="UP000248703">
    <property type="component" value="Unassembled WGS sequence"/>
</dbReference>
<keyword evidence="4" id="KW-1185">Reference proteome</keyword>
<dbReference type="GO" id="GO:0004175">
    <property type="term" value="F:endopeptidase activity"/>
    <property type="evidence" value="ECO:0007669"/>
    <property type="project" value="UniProtKB-ARBA"/>
</dbReference>
<dbReference type="GO" id="GO:0080120">
    <property type="term" value="P:CAAX-box protein maturation"/>
    <property type="evidence" value="ECO:0007669"/>
    <property type="project" value="UniProtKB-ARBA"/>
</dbReference>
<keyword evidence="1" id="KW-0472">Membrane</keyword>
<feature type="transmembrane region" description="Helical" evidence="1">
    <location>
        <begin position="105"/>
        <end position="125"/>
    </location>
</feature>
<dbReference type="Pfam" id="PF02517">
    <property type="entry name" value="Rce1-like"/>
    <property type="match status" value="1"/>
</dbReference>
<reference evidence="3 4" key="1">
    <citation type="submission" date="2018-06" db="EMBL/GenBank/DDBJ databases">
        <title>Genomic Encyclopedia of Archaeal and Bacterial Type Strains, Phase II (KMG-II): from individual species to whole genera.</title>
        <authorList>
            <person name="Goeker M."/>
        </authorList>
    </citation>
    <scope>NUCLEOTIDE SEQUENCE [LARGE SCALE GENOMIC DNA]</scope>
    <source>
        <strain evidence="3 4">DSM 24464</strain>
    </source>
</reference>
<keyword evidence="1" id="KW-1133">Transmembrane helix</keyword>
<dbReference type="AlphaFoldDB" id="A0A327R5B4"/>
<dbReference type="InterPro" id="IPR003675">
    <property type="entry name" value="Rce1/LyrA-like_dom"/>
</dbReference>
<accession>A0A327R5B4</accession>
<feature type="transmembrane region" description="Helical" evidence="1">
    <location>
        <begin position="29"/>
        <end position="56"/>
    </location>
</feature>
<keyword evidence="1" id="KW-0812">Transmembrane</keyword>